<feature type="compositionally biased region" description="Low complexity" evidence="2">
    <location>
        <begin position="798"/>
        <end position="812"/>
    </location>
</feature>
<keyword evidence="3" id="KW-0472">Membrane</keyword>
<evidence type="ECO:0000313" key="5">
    <source>
        <dbReference type="Proteomes" id="UP000745577"/>
    </source>
</evidence>
<evidence type="ECO:0000256" key="2">
    <source>
        <dbReference type="SAM" id="MobiDB-lite"/>
    </source>
</evidence>
<accession>A0A955IEA0</accession>
<reference evidence="4" key="2">
    <citation type="journal article" date="2021" name="Microbiome">
        <title>Successional dynamics and alternative stable states in a saline activated sludge microbial community over 9 years.</title>
        <authorList>
            <person name="Wang Y."/>
            <person name="Ye J."/>
            <person name="Ju F."/>
            <person name="Liu L."/>
            <person name="Boyd J.A."/>
            <person name="Deng Y."/>
            <person name="Parks D.H."/>
            <person name="Jiang X."/>
            <person name="Yin X."/>
            <person name="Woodcroft B.J."/>
            <person name="Tyson G.W."/>
            <person name="Hugenholtz P."/>
            <person name="Polz M.F."/>
            <person name="Zhang T."/>
        </authorList>
    </citation>
    <scope>NUCLEOTIDE SEQUENCE</scope>
    <source>
        <strain evidence="4">HKST-UBA15</strain>
    </source>
</reference>
<proteinExistence type="predicted"/>
<dbReference type="PANTHER" id="PTHR46580:SF4">
    <property type="entry name" value="ATP_GTP-BINDING PROTEIN"/>
    <property type="match status" value="1"/>
</dbReference>
<feature type="compositionally biased region" description="Polar residues" evidence="2">
    <location>
        <begin position="786"/>
        <end position="797"/>
    </location>
</feature>
<dbReference type="Gene3D" id="2.130.10.130">
    <property type="entry name" value="Integrin alpha, N-terminal"/>
    <property type="match status" value="2"/>
</dbReference>
<dbReference type="InterPro" id="IPR013517">
    <property type="entry name" value="FG-GAP"/>
</dbReference>
<feature type="region of interest" description="Disordered" evidence="2">
    <location>
        <begin position="786"/>
        <end position="823"/>
    </location>
</feature>
<protein>
    <submittedName>
        <fullName evidence="4">VCBS repeat-containing protein</fullName>
    </submittedName>
</protein>
<reference evidence="4" key="1">
    <citation type="submission" date="2020-04" db="EMBL/GenBank/DDBJ databases">
        <authorList>
            <person name="Zhang T."/>
        </authorList>
    </citation>
    <scope>NUCLEOTIDE SEQUENCE</scope>
    <source>
        <strain evidence="4">HKST-UBA15</strain>
    </source>
</reference>
<feature type="transmembrane region" description="Helical" evidence="3">
    <location>
        <begin position="7"/>
        <end position="25"/>
    </location>
</feature>
<dbReference type="EMBL" id="JAGQLL010000047">
    <property type="protein sequence ID" value="MCA9380308.1"/>
    <property type="molecule type" value="Genomic_DNA"/>
</dbReference>
<comment type="caution">
    <text evidence="4">The sequence shown here is derived from an EMBL/GenBank/DDBJ whole genome shotgun (WGS) entry which is preliminary data.</text>
</comment>
<keyword evidence="1" id="KW-0732">Signal</keyword>
<keyword evidence="3" id="KW-0812">Transmembrane</keyword>
<dbReference type="InterPro" id="IPR028994">
    <property type="entry name" value="Integrin_alpha_N"/>
</dbReference>
<gene>
    <name evidence="4" type="ORF">KC675_03975</name>
</gene>
<dbReference type="SUPFAM" id="SSF69318">
    <property type="entry name" value="Integrin alpha N-terminal domain"/>
    <property type="match status" value="2"/>
</dbReference>
<evidence type="ECO:0000256" key="1">
    <source>
        <dbReference type="ARBA" id="ARBA00022729"/>
    </source>
</evidence>
<dbReference type="Pfam" id="PF13517">
    <property type="entry name" value="FG-GAP_3"/>
    <property type="match status" value="2"/>
</dbReference>
<organism evidence="4 5">
    <name type="scientific">Candidatus Dojkabacteria bacterium</name>
    <dbReference type="NCBI Taxonomy" id="2099670"/>
    <lineage>
        <taxon>Bacteria</taxon>
        <taxon>Candidatus Dojkabacteria</taxon>
    </lineage>
</organism>
<evidence type="ECO:0000256" key="3">
    <source>
        <dbReference type="SAM" id="Phobius"/>
    </source>
</evidence>
<dbReference type="AlphaFoldDB" id="A0A955IEA0"/>
<evidence type="ECO:0000313" key="4">
    <source>
        <dbReference type="EMBL" id="MCA9380308.1"/>
    </source>
</evidence>
<dbReference type="PANTHER" id="PTHR46580">
    <property type="entry name" value="SENSOR KINASE-RELATED"/>
    <property type="match status" value="1"/>
</dbReference>
<name>A0A955IEA0_9BACT</name>
<sequence>MKKHLKLIFLALILITLLLLIVYYFSRDLSPEDKSADVSWTLLTSKNNQLPEPKGSEQQTASLILDINKDGLNDFVIASRKAPNSVVWYKRTENNWQQYVLESEMINIEAGGDYFDIDNDGDLDISFAGDNSSNHIYWWENPYPNYSENVNWERHTIKTSGSNKHHDQAFGDVDGDGKTELVFWNQKGSAPGLYVAEIPANPKSVDEWEMTKIFNSTDRHEGLAIVDIDLDGKLDIVGAGLWFKHTNGTDYQRNVIDDSRAFTRTAVGQLKKGDRPEVVLSEGDATGTADKYQWSGSAWVKTKLFDVKNGHSLQILDVNNDGNMDLFSAEMRLNGANAESKVRILYGDGNGNMTASIVKTGLDVHEGKMADLDGDGDFDILAKPYNFETPNIAVLLQEGGTSAPTSTPVVGGGGLDSWERKLVGEVTDRNILAVTAVNVDGDSKKDIVTGDSWWKQPATLTGNWIKNEIANGFDNFFYAGNFGGDNKLDLIGSRASASSTDANRHNSRDLVWAKSENNSFTLINNIQSPTVGDFPQGVKEIQIGSDNYLALSWHKPATHDMQFLKVSGESANWSLTTPTGIKSQNEGLAIGDIDGDGDDDIFQGTKWIRNNGAINSLTQHVVDDNLAGLTAGIPDRVVLKNFRGGNLLDAVVSLENGNEIIYYKNPGGLENNPNQTWTRTIIYSISGEGFSMDSGDIDNDGDFDIVLGEHKGATNNRVIILENKDKTKSDQSNNWTEHIVDSQSKNIIDHHVGTQLVDIDDDGDLDIISIGWFNRKAWLFVNGSDSTSPTNTPVTQATNTPTPIVSTPTITPSDPPVSGTVSPSATPTIITGNICGKADVDNNGQFTIFDFSEFAKTYGRGTNTCADKDVDYGPCGGRDVTRDGKLNIADFGAQGIGFAQRYYPKTSCAL</sequence>
<keyword evidence="3" id="KW-1133">Transmembrane helix</keyword>
<dbReference type="Proteomes" id="UP000745577">
    <property type="component" value="Unassembled WGS sequence"/>
</dbReference>